<dbReference type="PANTHER" id="PTHR34466:SF3">
    <property type="entry name" value="OS11G0129800 PROTEIN"/>
    <property type="match status" value="1"/>
</dbReference>
<protein>
    <submittedName>
        <fullName evidence="1">Uncharacterized protein</fullName>
    </submittedName>
</protein>
<keyword evidence="2" id="KW-1185">Reference proteome</keyword>
<name>A0A7J6WKV7_THATH</name>
<dbReference type="Proteomes" id="UP000554482">
    <property type="component" value="Unassembled WGS sequence"/>
</dbReference>
<dbReference type="PANTHER" id="PTHR34466">
    <property type="entry name" value="OS11G0129800 PROTEIN"/>
    <property type="match status" value="1"/>
</dbReference>
<evidence type="ECO:0000313" key="2">
    <source>
        <dbReference type="Proteomes" id="UP000554482"/>
    </source>
</evidence>
<evidence type="ECO:0000313" key="1">
    <source>
        <dbReference type="EMBL" id="KAF5198019.1"/>
    </source>
</evidence>
<reference evidence="1 2" key="1">
    <citation type="submission" date="2020-06" db="EMBL/GenBank/DDBJ databases">
        <title>Transcriptomic and genomic resources for Thalictrum thalictroides and T. hernandezii: Facilitating candidate gene discovery in an emerging model plant lineage.</title>
        <authorList>
            <person name="Arias T."/>
            <person name="Riano-Pachon D.M."/>
            <person name="Di Stilio V.S."/>
        </authorList>
    </citation>
    <scope>NUCLEOTIDE SEQUENCE [LARGE SCALE GENOMIC DNA]</scope>
    <source>
        <strain evidence="2">cv. WT478/WT964</strain>
        <tissue evidence="1">Leaves</tissue>
    </source>
</reference>
<comment type="caution">
    <text evidence="1">The sequence shown here is derived from an EMBL/GenBank/DDBJ whole genome shotgun (WGS) entry which is preliminary data.</text>
</comment>
<dbReference type="EMBL" id="JABWDY010013869">
    <property type="protein sequence ID" value="KAF5198019.1"/>
    <property type="molecule type" value="Genomic_DNA"/>
</dbReference>
<sequence>MTTGCELIRYQSVRARLVTDVNYEVLVFFNVQAEEKTIVAFTEQMKSFQNDPAEGDNGTGGIYETVRPEVRRAITEIQSDLESVLFHALYRGVTSARKFFILNPSVLPCQWLWVST</sequence>
<dbReference type="AlphaFoldDB" id="A0A7J6WKV7"/>
<organism evidence="1 2">
    <name type="scientific">Thalictrum thalictroides</name>
    <name type="common">Rue-anemone</name>
    <name type="synonym">Anemone thalictroides</name>
    <dbReference type="NCBI Taxonomy" id="46969"/>
    <lineage>
        <taxon>Eukaryota</taxon>
        <taxon>Viridiplantae</taxon>
        <taxon>Streptophyta</taxon>
        <taxon>Embryophyta</taxon>
        <taxon>Tracheophyta</taxon>
        <taxon>Spermatophyta</taxon>
        <taxon>Magnoliopsida</taxon>
        <taxon>Ranunculales</taxon>
        <taxon>Ranunculaceae</taxon>
        <taxon>Thalictroideae</taxon>
        <taxon>Thalictrum</taxon>
    </lineage>
</organism>
<dbReference type="OrthoDB" id="660305at2759"/>
<proteinExistence type="predicted"/>
<gene>
    <name evidence="1" type="ORF">FRX31_012399</name>
</gene>
<accession>A0A7J6WKV7</accession>